<evidence type="ECO:0000313" key="2">
    <source>
        <dbReference type="Proteomes" id="UP001597548"/>
    </source>
</evidence>
<protein>
    <submittedName>
        <fullName evidence="1">Uncharacterized protein</fullName>
    </submittedName>
</protein>
<proteinExistence type="predicted"/>
<dbReference type="Proteomes" id="UP001597548">
    <property type="component" value="Unassembled WGS sequence"/>
</dbReference>
<organism evidence="1 2">
    <name type="scientific">Psychroserpens luteus</name>
    <dbReference type="NCBI Taxonomy" id="1434066"/>
    <lineage>
        <taxon>Bacteria</taxon>
        <taxon>Pseudomonadati</taxon>
        <taxon>Bacteroidota</taxon>
        <taxon>Flavobacteriia</taxon>
        <taxon>Flavobacteriales</taxon>
        <taxon>Flavobacteriaceae</taxon>
        <taxon>Psychroserpens</taxon>
    </lineage>
</organism>
<name>A0ABW5ZSG4_9FLAO</name>
<accession>A0ABW5ZSG4</accession>
<dbReference type="EMBL" id="JBHUOS010000006">
    <property type="protein sequence ID" value="MFD2915492.1"/>
    <property type="molecule type" value="Genomic_DNA"/>
</dbReference>
<keyword evidence="2" id="KW-1185">Reference proteome</keyword>
<reference evidence="2" key="1">
    <citation type="journal article" date="2019" name="Int. J. Syst. Evol. Microbiol.">
        <title>The Global Catalogue of Microorganisms (GCM) 10K type strain sequencing project: providing services to taxonomists for standard genome sequencing and annotation.</title>
        <authorList>
            <consortium name="The Broad Institute Genomics Platform"/>
            <consortium name="The Broad Institute Genome Sequencing Center for Infectious Disease"/>
            <person name="Wu L."/>
            <person name="Ma J."/>
        </authorList>
    </citation>
    <scope>NUCLEOTIDE SEQUENCE [LARGE SCALE GENOMIC DNA]</scope>
    <source>
        <strain evidence="2">KCTC 32514</strain>
    </source>
</reference>
<sequence length="61" mass="7471">MKRHKFKTSKKLKTIHRKMIVNFGAENIRYEYEHYYFDIKTEKVESVQAHFKRIGLVLLEV</sequence>
<comment type="caution">
    <text evidence="1">The sequence shown here is derived from an EMBL/GenBank/DDBJ whole genome shotgun (WGS) entry which is preliminary data.</text>
</comment>
<gene>
    <name evidence="1" type="ORF">ACFS29_07580</name>
</gene>
<evidence type="ECO:0000313" key="1">
    <source>
        <dbReference type="EMBL" id="MFD2915492.1"/>
    </source>
</evidence>
<dbReference type="RefSeq" id="WP_194509982.1">
    <property type="nucleotide sequence ID" value="NZ_JADILU010000014.1"/>
</dbReference>